<reference evidence="4" key="1">
    <citation type="submission" date="2021-03" db="EMBL/GenBank/DDBJ databases">
        <title>Whole genome sequence of Jiella sp. CQZ9-1.</title>
        <authorList>
            <person name="Tuo L."/>
        </authorList>
    </citation>
    <scope>NUCLEOTIDE SEQUENCE</scope>
    <source>
        <strain evidence="4">CQZ9-1</strain>
    </source>
</reference>
<feature type="compositionally biased region" description="Basic and acidic residues" evidence="2">
    <location>
        <begin position="137"/>
        <end position="150"/>
    </location>
</feature>
<gene>
    <name evidence="4" type="ORF">J1C48_13205</name>
</gene>
<dbReference type="AlphaFoldDB" id="A0A939FZF4"/>
<evidence type="ECO:0000313" key="4">
    <source>
        <dbReference type="EMBL" id="MBO0663541.1"/>
    </source>
</evidence>
<evidence type="ECO:0000256" key="3">
    <source>
        <dbReference type="SAM" id="Phobius"/>
    </source>
</evidence>
<dbReference type="Proteomes" id="UP000664122">
    <property type="component" value="Unassembled WGS sequence"/>
</dbReference>
<feature type="transmembrane region" description="Helical" evidence="3">
    <location>
        <begin position="56"/>
        <end position="73"/>
    </location>
</feature>
<evidence type="ECO:0000256" key="2">
    <source>
        <dbReference type="SAM" id="MobiDB-lite"/>
    </source>
</evidence>
<evidence type="ECO:0000313" key="5">
    <source>
        <dbReference type="Proteomes" id="UP000664122"/>
    </source>
</evidence>
<evidence type="ECO:0000256" key="1">
    <source>
        <dbReference type="SAM" id="Coils"/>
    </source>
</evidence>
<keyword evidence="5" id="KW-1185">Reference proteome</keyword>
<dbReference type="RefSeq" id="WP_207258348.1">
    <property type="nucleotide sequence ID" value="NZ_JAFMPP010000011.1"/>
</dbReference>
<keyword evidence="3" id="KW-0812">Transmembrane</keyword>
<feature type="transmembrane region" description="Helical" evidence="3">
    <location>
        <begin position="28"/>
        <end position="49"/>
    </location>
</feature>
<keyword evidence="1" id="KW-0175">Coiled coil</keyword>
<organism evidence="4 5">
    <name type="scientific">Jiella flava</name>
    <dbReference type="NCBI Taxonomy" id="2816857"/>
    <lineage>
        <taxon>Bacteria</taxon>
        <taxon>Pseudomonadati</taxon>
        <taxon>Pseudomonadota</taxon>
        <taxon>Alphaproteobacteria</taxon>
        <taxon>Hyphomicrobiales</taxon>
        <taxon>Aurantimonadaceae</taxon>
        <taxon>Jiella</taxon>
    </lineage>
</organism>
<feature type="region of interest" description="Disordered" evidence="2">
    <location>
        <begin position="129"/>
        <end position="150"/>
    </location>
</feature>
<protein>
    <submittedName>
        <fullName evidence="4">Uncharacterized protein</fullName>
    </submittedName>
</protein>
<keyword evidence="3" id="KW-0472">Membrane</keyword>
<proteinExistence type="predicted"/>
<keyword evidence="3" id="KW-1133">Transmembrane helix</keyword>
<feature type="transmembrane region" description="Helical" evidence="3">
    <location>
        <begin position="85"/>
        <end position="101"/>
    </location>
</feature>
<name>A0A939FZF4_9HYPH</name>
<sequence length="150" mass="16321">MSVDGIVALPGRFVWELLKLLGELAGDLVVAAKAHPILAICVLLAFLTAMVLSRGSALLILVLGFIAVAALIGADPVREVDKRQAFTALSILAMLLIGFAMRQQRRRRHALEDEIAALEDSIEDARRDGWQAGQRYRPGEDGTPRLDPPE</sequence>
<comment type="caution">
    <text evidence="4">The sequence shown here is derived from an EMBL/GenBank/DDBJ whole genome shotgun (WGS) entry which is preliminary data.</text>
</comment>
<accession>A0A939FZF4</accession>
<feature type="coiled-coil region" evidence="1">
    <location>
        <begin position="101"/>
        <end position="128"/>
    </location>
</feature>
<dbReference type="EMBL" id="JAFMPP010000011">
    <property type="protein sequence ID" value="MBO0663541.1"/>
    <property type="molecule type" value="Genomic_DNA"/>
</dbReference>